<evidence type="ECO:0000313" key="1">
    <source>
        <dbReference type="EMBL" id="GGW41106.1"/>
    </source>
</evidence>
<comment type="caution">
    <text evidence="1">The sequence shown here is derived from an EMBL/GenBank/DDBJ whole genome shotgun (WGS) entry which is preliminary data.</text>
</comment>
<organism evidence="1 2">
    <name type="scientific">Vreelandella hamiltonii</name>
    <dbReference type="NCBI Taxonomy" id="502829"/>
    <lineage>
        <taxon>Bacteria</taxon>
        <taxon>Pseudomonadati</taxon>
        <taxon>Pseudomonadota</taxon>
        <taxon>Gammaproteobacteria</taxon>
        <taxon>Oceanospirillales</taxon>
        <taxon>Halomonadaceae</taxon>
        <taxon>Vreelandella</taxon>
    </lineage>
</organism>
<dbReference type="RefSeq" id="WP_189464250.1">
    <property type="nucleotide sequence ID" value="NZ_BMXN01000036.1"/>
</dbReference>
<name>A0A8H9LYW2_9GAMM</name>
<accession>A0A8H9LYW2</accession>
<sequence>MSESSRRWEDFLNPEILKTKLISASIYLAAFEILKDSIIERIETFFTDGFGPQGNILSPEYEAEVKSRHKSKVRASLEWLKEQEAITAEDIEAFDKIRESRNEVAHEMPNLLGGESSVNFAQQFEQMVALLRKIEVWWIVNFELAINPDFRDAEIDEDGIIPGPLLTLQLMLEIALGDPEKASYYYDEFRKRSNKF</sequence>
<gene>
    <name evidence="1" type="ORF">GCM10007157_34640</name>
</gene>
<reference evidence="2" key="1">
    <citation type="journal article" date="2019" name="Int. J. Syst. Evol. Microbiol.">
        <title>The Global Catalogue of Microorganisms (GCM) 10K type strain sequencing project: providing services to taxonomists for standard genome sequencing and annotation.</title>
        <authorList>
            <consortium name="The Broad Institute Genomics Platform"/>
            <consortium name="The Broad Institute Genome Sequencing Center for Infectious Disease"/>
            <person name="Wu L."/>
            <person name="Ma J."/>
        </authorList>
    </citation>
    <scope>NUCLEOTIDE SEQUENCE [LARGE SCALE GENOMIC DNA]</scope>
    <source>
        <strain evidence="2">KCTC 22154</strain>
    </source>
</reference>
<protein>
    <submittedName>
        <fullName evidence="1">Uncharacterized protein</fullName>
    </submittedName>
</protein>
<keyword evidence="2" id="KW-1185">Reference proteome</keyword>
<dbReference type="Proteomes" id="UP000623776">
    <property type="component" value="Unassembled WGS sequence"/>
</dbReference>
<dbReference type="AlphaFoldDB" id="A0A8H9LYW2"/>
<proteinExistence type="predicted"/>
<dbReference type="EMBL" id="BMXN01000036">
    <property type="protein sequence ID" value="GGW41106.1"/>
    <property type="molecule type" value="Genomic_DNA"/>
</dbReference>
<evidence type="ECO:0000313" key="2">
    <source>
        <dbReference type="Proteomes" id="UP000623776"/>
    </source>
</evidence>